<keyword evidence="12" id="KW-1185">Reference proteome</keyword>
<evidence type="ECO:0000256" key="2">
    <source>
        <dbReference type="ARBA" id="ARBA00022679"/>
    </source>
</evidence>
<dbReference type="PANTHER" id="PTHR46173">
    <property type="entry name" value="CCA TRNA NUCLEOTIDYLTRANSFERASE 1, MITOCHONDRIAL"/>
    <property type="match status" value="1"/>
</dbReference>
<keyword evidence="4" id="KW-0548">Nucleotidyltransferase</keyword>
<comment type="similarity">
    <text evidence="8">Belongs to the tRNA nucleotidyltransferase/poly(A) polymerase family.</text>
</comment>
<comment type="caution">
    <text evidence="11">The sequence shown here is derived from an EMBL/GenBank/DDBJ whole genome shotgun (WGS) entry which is preliminary data.</text>
</comment>
<evidence type="ECO:0000256" key="1">
    <source>
        <dbReference type="ARBA" id="ARBA00001946"/>
    </source>
</evidence>
<dbReference type="Gene3D" id="1.10.3090.10">
    <property type="entry name" value="cca-adding enzyme, domain 2"/>
    <property type="match status" value="1"/>
</dbReference>
<name>A0ABT8ZTD2_9SPHN</name>
<dbReference type="Pfam" id="PF01743">
    <property type="entry name" value="PolyA_pol"/>
    <property type="match status" value="1"/>
</dbReference>
<evidence type="ECO:0000256" key="4">
    <source>
        <dbReference type="ARBA" id="ARBA00022695"/>
    </source>
</evidence>
<proteinExistence type="inferred from homology"/>
<dbReference type="InterPro" id="IPR002646">
    <property type="entry name" value="PolA_pol_head_dom"/>
</dbReference>
<dbReference type="Gene3D" id="3.30.460.10">
    <property type="entry name" value="Beta Polymerase, domain 2"/>
    <property type="match status" value="1"/>
</dbReference>
<gene>
    <name evidence="11" type="ORF">Q4610_20185</name>
</gene>
<evidence type="ECO:0000259" key="10">
    <source>
        <dbReference type="Pfam" id="PF12627"/>
    </source>
</evidence>
<organism evidence="11 12">
    <name type="scientific">Sphingobium cyanobacteriorum</name>
    <dbReference type="NCBI Taxonomy" id="3063954"/>
    <lineage>
        <taxon>Bacteria</taxon>
        <taxon>Pseudomonadati</taxon>
        <taxon>Pseudomonadota</taxon>
        <taxon>Alphaproteobacteria</taxon>
        <taxon>Sphingomonadales</taxon>
        <taxon>Sphingomonadaceae</taxon>
        <taxon>Sphingobium</taxon>
    </lineage>
</organism>
<evidence type="ECO:0000313" key="12">
    <source>
        <dbReference type="Proteomes" id="UP001176471"/>
    </source>
</evidence>
<evidence type="ECO:0000256" key="8">
    <source>
        <dbReference type="RuleBase" id="RU003953"/>
    </source>
</evidence>
<feature type="domain" description="tRNA nucleotidyltransferase/poly(A) polymerase RNA and SrmB- binding" evidence="10">
    <location>
        <begin position="190"/>
        <end position="241"/>
    </location>
</feature>
<sequence>MTILLPDADWRHRPGLDALLAALDVEQGKARFVGGAVRDALLGLAVNDLDIATTLDPHAVVDRLKAGGIKAVPTGIDHGTITAILPDGPVEITTLRRDVSTDGRRATIAYTDDWREDAARRDFTINALYADPLRGVISDYFGGLADLEARRLCFIGDASARIAEDHLRILRYFRFLARYGDNEVDRCAYDACVAAANSLMALSRERIADELMKLLGVASPVHALRLMVEGGILRPVLPEVTMAGVDRVDMLMAREAAGGVAGSALRRLAALLPPDAALADQIGARLKLSNKARKRMVVALEPAVGDETPRALAYRVGVEGAIDRLLLDPGQSLDTLASLAGWTPPVLPISGGALITRGLQPGPDVARALQAVQKLWVAEDFPDARRVAELADQTVSKFQRARQ</sequence>
<feature type="domain" description="Poly A polymerase head" evidence="9">
    <location>
        <begin position="30"/>
        <end position="152"/>
    </location>
</feature>
<reference evidence="11" key="1">
    <citation type="submission" date="2023-07" db="EMBL/GenBank/DDBJ databases">
        <title>Bacterial whole genome sequence for Sphingobium sp. HBC34.</title>
        <authorList>
            <person name="Le V."/>
            <person name="Ko S.-R."/>
            <person name="Ahn C.-Y."/>
            <person name="Oh H.-M."/>
        </authorList>
    </citation>
    <scope>NUCLEOTIDE SEQUENCE</scope>
    <source>
        <strain evidence="11">HBC34</strain>
    </source>
</reference>
<keyword evidence="7" id="KW-0460">Magnesium</keyword>
<dbReference type="EMBL" id="JAUQOM010000024">
    <property type="protein sequence ID" value="MDO7837368.1"/>
    <property type="molecule type" value="Genomic_DNA"/>
</dbReference>
<keyword evidence="6" id="KW-0547">Nucleotide-binding</keyword>
<evidence type="ECO:0000256" key="6">
    <source>
        <dbReference type="ARBA" id="ARBA00022741"/>
    </source>
</evidence>
<evidence type="ECO:0000259" key="9">
    <source>
        <dbReference type="Pfam" id="PF01743"/>
    </source>
</evidence>
<dbReference type="SUPFAM" id="SSF81891">
    <property type="entry name" value="Poly A polymerase C-terminal region-like"/>
    <property type="match status" value="1"/>
</dbReference>
<protein>
    <submittedName>
        <fullName evidence="11">CCA tRNA nucleotidyltransferase</fullName>
    </submittedName>
</protein>
<keyword evidence="3" id="KW-0819">tRNA processing</keyword>
<dbReference type="Pfam" id="PF12627">
    <property type="entry name" value="PolyA_pol_RNAbd"/>
    <property type="match status" value="1"/>
</dbReference>
<evidence type="ECO:0000313" key="11">
    <source>
        <dbReference type="EMBL" id="MDO7837368.1"/>
    </source>
</evidence>
<dbReference type="PANTHER" id="PTHR46173:SF1">
    <property type="entry name" value="CCA TRNA NUCLEOTIDYLTRANSFERASE 1, MITOCHONDRIAL"/>
    <property type="match status" value="1"/>
</dbReference>
<dbReference type="SUPFAM" id="SSF81301">
    <property type="entry name" value="Nucleotidyltransferase"/>
    <property type="match status" value="1"/>
</dbReference>
<keyword evidence="8" id="KW-0694">RNA-binding</keyword>
<dbReference type="RefSeq" id="WP_304537667.1">
    <property type="nucleotide sequence ID" value="NZ_JAUQOM010000024.1"/>
</dbReference>
<accession>A0ABT8ZTD2</accession>
<comment type="cofactor">
    <cofactor evidence="1">
        <name>Mg(2+)</name>
        <dbReference type="ChEBI" id="CHEBI:18420"/>
    </cofactor>
</comment>
<evidence type="ECO:0000256" key="5">
    <source>
        <dbReference type="ARBA" id="ARBA00022723"/>
    </source>
</evidence>
<keyword evidence="2 8" id="KW-0808">Transferase</keyword>
<dbReference type="InterPro" id="IPR043519">
    <property type="entry name" value="NT_sf"/>
</dbReference>
<evidence type="ECO:0000256" key="7">
    <source>
        <dbReference type="ARBA" id="ARBA00022842"/>
    </source>
</evidence>
<evidence type="ECO:0000256" key="3">
    <source>
        <dbReference type="ARBA" id="ARBA00022694"/>
    </source>
</evidence>
<keyword evidence="5" id="KW-0479">Metal-binding</keyword>
<dbReference type="Proteomes" id="UP001176471">
    <property type="component" value="Unassembled WGS sequence"/>
</dbReference>
<dbReference type="CDD" id="cd05398">
    <property type="entry name" value="NT_ClassII-CCAase"/>
    <property type="match status" value="1"/>
</dbReference>
<dbReference type="InterPro" id="IPR050264">
    <property type="entry name" value="Bact_CCA-adding_enz_type3_sf"/>
</dbReference>
<dbReference type="InterPro" id="IPR032828">
    <property type="entry name" value="PolyA_RNA-bd"/>
</dbReference>